<evidence type="ECO:0000313" key="3">
    <source>
        <dbReference type="Proteomes" id="UP000306145"/>
    </source>
</evidence>
<dbReference type="Pfam" id="PF12728">
    <property type="entry name" value="HTH_17"/>
    <property type="match status" value="1"/>
</dbReference>
<keyword evidence="3" id="KW-1185">Reference proteome</keyword>
<dbReference type="EMBL" id="VDFY01000104">
    <property type="protein sequence ID" value="TNH30653.1"/>
    <property type="molecule type" value="Genomic_DNA"/>
</dbReference>
<dbReference type="OrthoDB" id="197041at2"/>
<sequence>MTTVDEVLTVEEAAARMRMSVRYVRRLVAQRRIAFHKVGRSVRLKASDVDAHVDAGRVEALTVSEVWTGMRSVA</sequence>
<dbReference type="AlphaFoldDB" id="A0A5C4QXE6"/>
<dbReference type="InterPro" id="IPR041657">
    <property type="entry name" value="HTH_17"/>
</dbReference>
<dbReference type="InterPro" id="IPR010093">
    <property type="entry name" value="SinI_DNA-bd"/>
</dbReference>
<organism evidence="2 3">
    <name type="scientific">Micromonospora orduensis</name>
    <dbReference type="NCBI Taxonomy" id="1420891"/>
    <lineage>
        <taxon>Bacteria</taxon>
        <taxon>Bacillati</taxon>
        <taxon>Actinomycetota</taxon>
        <taxon>Actinomycetes</taxon>
        <taxon>Micromonosporales</taxon>
        <taxon>Micromonosporaceae</taxon>
        <taxon>Micromonospora</taxon>
    </lineage>
</organism>
<evidence type="ECO:0000259" key="1">
    <source>
        <dbReference type="Pfam" id="PF12728"/>
    </source>
</evidence>
<accession>A0A5C4QXE6</accession>
<reference evidence="2 3" key="1">
    <citation type="submission" date="2019-06" db="EMBL/GenBank/DDBJ databases">
        <title>Micromonospora ordensis sp. nov., isolated from deep marine sediment.</title>
        <authorList>
            <person name="Veyisoglu A."/>
            <person name="Carro L."/>
            <person name="Klenk H.-P."/>
            <person name="Sahin N."/>
        </authorList>
    </citation>
    <scope>NUCLEOTIDE SEQUENCE [LARGE SCALE GENOMIC DNA]</scope>
    <source>
        <strain evidence="2 3">S2509</strain>
    </source>
</reference>
<dbReference type="Proteomes" id="UP000306145">
    <property type="component" value="Unassembled WGS sequence"/>
</dbReference>
<name>A0A5C4QXE6_9ACTN</name>
<dbReference type="GO" id="GO:0003677">
    <property type="term" value="F:DNA binding"/>
    <property type="evidence" value="ECO:0007669"/>
    <property type="project" value="InterPro"/>
</dbReference>
<protein>
    <submittedName>
        <fullName evidence="2">Helix-turn-helix domain-containing protein</fullName>
    </submittedName>
</protein>
<dbReference type="NCBIfam" id="TIGR01764">
    <property type="entry name" value="excise"/>
    <property type="match status" value="1"/>
</dbReference>
<comment type="caution">
    <text evidence="2">The sequence shown here is derived from an EMBL/GenBank/DDBJ whole genome shotgun (WGS) entry which is preliminary data.</text>
</comment>
<proteinExistence type="predicted"/>
<feature type="domain" description="Helix-turn-helix" evidence="1">
    <location>
        <begin position="7"/>
        <end position="55"/>
    </location>
</feature>
<evidence type="ECO:0000313" key="2">
    <source>
        <dbReference type="EMBL" id="TNH30653.1"/>
    </source>
</evidence>
<gene>
    <name evidence="2" type="ORF">FHG89_06320</name>
</gene>